<sequence>TSWTSTSSAPSTSHFEISVPARPLNPDRTTPPSNQFPPLQTVSPPHKSDSLFHPQIGSNSDLSSFPAPASLCKNSATFTLLPWFPFNKSLFKHFTPSQI</sequence>
<accession>A0A1A8MXI1</accession>
<gene>
    <name evidence="2" type="primary">Nfu_g_1_004667</name>
</gene>
<reference evidence="2" key="2">
    <citation type="submission" date="2016-06" db="EMBL/GenBank/DDBJ databases">
        <title>The genome of a short-lived fish provides insights into sex chromosome evolution and the genetic control of aging.</title>
        <authorList>
            <person name="Reichwald K."/>
            <person name="Felder M."/>
            <person name="Petzold A."/>
            <person name="Koch P."/>
            <person name="Groth M."/>
            <person name="Platzer M."/>
        </authorList>
    </citation>
    <scope>NUCLEOTIDE SEQUENCE</scope>
    <source>
        <tissue evidence="2">Brain</tissue>
    </source>
</reference>
<evidence type="ECO:0000256" key="1">
    <source>
        <dbReference type="SAM" id="MobiDB-lite"/>
    </source>
</evidence>
<protein>
    <submittedName>
        <fullName evidence="2">Uncharacterized protein</fullName>
    </submittedName>
</protein>
<dbReference type="EMBL" id="HAEF01020426">
    <property type="protein sequence ID" value="SBR61585.1"/>
    <property type="molecule type" value="Transcribed_RNA"/>
</dbReference>
<proteinExistence type="predicted"/>
<feature type="compositionally biased region" description="Low complexity" evidence="1">
    <location>
        <begin position="1"/>
        <end position="13"/>
    </location>
</feature>
<reference evidence="2" key="1">
    <citation type="submission" date="2016-05" db="EMBL/GenBank/DDBJ databases">
        <authorList>
            <person name="Lavstsen T."/>
            <person name="Jespersen J.S."/>
        </authorList>
    </citation>
    <scope>NUCLEOTIDE SEQUENCE</scope>
    <source>
        <tissue evidence="2">Brain</tissue>
    </source>
</reference>
<feature type="compositionally biased region" description="Polar residues" evidence="1">
    <location>
        <begin position="27"/>
        <end position="43"/>
    </location>
</feature>
<dbReference type="AlphaFoldDB" id="A0A1A8MXI1"/>
<feature type="non-terminal residue" evidence="2">
    <location>
        <position position="99"/>
    </location>
</feature>
<evidence type="ECO:0000313" key="2">
    <source>
        <dbReference type="EMBL" id="SBR61585.1"/>
    </source>
</evidence>
<feature type="region of interest" description="Disordered" evidence="1">
    <location>
        <begin position="1"/>
        <end position="53"/>
    </location>
</feature>
<feature type="non-terminal residue" evidence="2">
    <location>
        <position position="1"/>
    </location>
</feature>
<name>A0A1A8MXI1_9TELE</name>
<organism evidence="2">
    <name type="scientific">Nothobranchius pienaari</name>
    <dbReference type="NCBI Taxonomy" id="704102"/>
    <lineage>
        <taxon>Eukaryota</taxon>
        <taxon>Metazoa</taxon>
        <taxon>Chordata</taxon>
        <taxon>Craniata</taxon>
        <taxon>Vertebrata</taxon>
        <taxon>Euteleostomi</taxon>
        <taxon>Actinopterygii</taxon>
        <taxon>Neopterygii</taxon>
        <taxon>Teleostei</taxon>
        <taxon>Neoteleostei</taxon>
        <taxon>Acanthomorphata</taxon>
        <taxon>Ovalentaria</taxon>
        <taxon>Atherinomorphae</taxon>
        <taxon>Cyprinodontiformes</taxon>
        <taxon>Nothobranchiidae</taxon>
        <taxon>Nothobranchius</taxon>
    </lineage>
</organism>